<evidence type="ECO:0000256" key="2">
    <source>
        <dbReference type="ARBA" id="ARBA00022692"/>
    </source>
</evidence>
<dbReference type="Pfam" id="PF01124">
    <property type="entry name" value="MAPEG"/>
    <property type="match status" value="1"/>
</dbReference>
<evidence type="ECO:0000256" key="4">
    <source>
        <dbReference type="ARBA" id="ARBA00023136"/>
    </source>
</evidence>
<evidence type="ECO:0000256" key="3">
    <source>
        <dbReference type="ARBA" id="ARBA00022989"/>
    </source>
</evidence>
<gene>
    <name evidence="6" type="ordered locus">syc0998_d</name>
</gene>
<evidence type="ECO:0000256" key="1">
    <source>
        <dbReference type="ARBA" id="ARBA00004370"/>
    </source>
</evidence>
<dbReference type="InterPro" id="IPR023352">
    <property type="entry name" value="MAPEG-like_dom_sf"/>
</dbReference>
<organism evidence="6 7">
    <name type="scientific">Synechococcus sp. (strain ATCC 27144 / PCC 6301 / SAUG 1402/1)</name>
    <name type="common">Anacystis nidulans</name>
    <dbReference type="NCBI Taxonomy" id="269084"/>
    <lineage>
        <taxon>Bacteria</taxon>
        <taxon>Bacillati</taxon>
        <taxon>Cyanobacteriota</taxon>
        <taxon>Cyanophyceae</taxon>
        <taxon>Synechococcales</taxon>
        <taxon>Synechococcaceae</taxon>
        <taxon>Synechococcus</taxon>
    </lineage>
</organism>
<feature type="transmembrane region" description="Helical" evidence="5">
    <location>
        <begin position="110"/>
        <end position="128"/>
    </location>
</feature>
<evidence type="ECO:0000256" key="5">
    <source>
        <dbReference type="SAM" id="Phobius"/>
    </source>
</evidence>
<sequence>MTTDLICLLILALWTLPLNHIPAIGRASKAGLDWAMSNRDRQPEVPEWVGRADRAQRNHLDNLAMIASVILIAQITGKADGTTAIASIVLLLARIAHSLTYLAGLPLPRSLSYFVSIAALLTIVWRLFA</sequence>
<dbReference type="PANTHER" id="PTHR35371:SF1">
    <property type="entry name" value="BLR7753 PROTEIN"/>
    <property type="match status" value="1"/>
</dbReference>
<reference evidence="6 7" key="1">
    <citation type="journal article" date="2007" name="Photosyn. Res.">
        <title>Complete nucleotide sequence of the freshwater unicellular cyanobacterium Synechococcus elongatus PCC 6301 chromosome: gene content and organization.</title>
        <authorList>
            <person name="Sugita C."/>
            <person name="Ogata K."/>
            <person name="Shikata M."/>
            <person name="Jikuya H."/>
            <person name="Takano J."/>
            <person name="Furumichi M."/>
            <person name="Kanehisa M."/>
            <person name="Omata T."/>
            <person name="Sugiura M."/>
            <person name="Sugita M."/>
        </authorList>
    </citation>
    <scope>NUCLEOTIDE SEQUENCE [LARGE SCALE GENOMIC DNA]</scope>
    <source>
        <strain evidence="7">ATCC 27144 / PCC 6301 / SAUG 1402/1</strain>
    </source>
</reference>
<dbReference type="EMBL" id="AP008231">
    <property type="protein sequence ID" value="BAD79188.1"/>
    <property type="molecule type" value="Genomic_DNA"/>
</dbReference>
<dbReference type="KEGG" id="syc:syc0998_d"/>
<keyword evidence="2 5" id="KW-0812">Transmembrane</keyword>
<dbReference type="RefSeq" id="WP_011243310.1">
    <property type="nucleotide sequence ID" value="NC_006576.1"/>
</dbReference>
<evidence type="ECO:0000313" key="7">
    <source>
        <dbReference type="Proteomes" id="UP000001175"/>
    </source>
</evidence>
<keyword evidence="3 5" id="KW-1133">Transmembrane helix</keyword>
<dbReference type="AlphaFoldDB" id="A0A0H3K1T5"/>
<name>A0A0H3K1T5_SYNP6</name>
<dbReference type="eggNOG" id="COG3686">
    <property type="taxonomic scope" value="Bacteria"/>
</dbReference>
<comment type="subcellular location">
    <subcellularLocation>
        <location evidence="1">Membrane</location>
    </subcellularLocation>
</comment>
<dbReference type="GeneID" id="72429346"/>
<proteinExistence type="predicted"/>
<dbReference type="SUPFAM" id="SSF161084">
    <property type="entry name" value="MAPEG domain-like"/>
    <property type="match status" value="1"/>
</dbReference>
<accession>A0A0H3K1T5</accession>
<dbReference type="PANTHER" id="PTHR35371">
    <property type="entry name" value="INNER MEMBRANE PROTEIN"/>
    <property type="match status" value="1"/>
</dbReference>
<evidence type="ECO:0000313" key="6">
    <source>
        <dbReference type="EMBL" id="BAD79188.1"/>
    </source>
</evidence>
<dbReference type="Proteomes" id="UP000001175">
    <property type="component" value="Chromosome"/>
</dbReference>
<evidence type="ECO:0008006" key="8">
    <source>
        <dbReference type="Google" id="ProtNLM"/>
    </source>
</evidence>
<dbReference type="GO" id="GO:0016020">
    <property type="term" value="C:membrane"/>
    <property type="evidence" value="ECO:0007669"/>
    <property type="project" value="UniProtKB-SubCell"/>
</dbReference>
<dbReference type="InterPro" id="IPR001129">
    <property type="entry name" value="Membr-assoc_MAPEG"/>
</dbReference>
<protein>
    <recommendedName>
        <fullName evidence="8">MAPEG family protein</fullName>
    </recommendedName>
</protein>
<keyword evidence="4 5" id="KW-0472">Membrane</keyword>
<dbReference type="Gene3D" id="1.20.120.550">
    <property type="entry name" value="Membrane associated eicosanoid/glutathione metabolism-like domain"/>
    <property type="match status" value="1"/>
</dbReference>